<keyword evidence="3" id="KW-0732">Signal</keyword>
<dbReference type="SMART" id="SM00327">
    <property type="entry name" value="VWA"/>
    <property type="match status" value="1"/>
</dbReference>
<dbReference type="PROSITE" id="PS50234">
    <property type="entry name" value="VWFA"/>
    <property type="match status" value="1"/>
</dbReference>
<feature type="domain" description="VWFA" evidence="5">
    <location>
        <begin position="329"/>
        <end position="516"/>
    </location>
</feature>
<evidence type="ECO:0008006" key="7">
    <source>
        <dbReference type="Google" id="ProtNLM"/>
    </source>
</evidence>
<evidence type="ECO:0000313" key="6">
    <source>
        <dbReference type="EMBL" id="VAW35515.1"/>
    </source>
</evidence>
<dbReference type="InterPro" id="IPR035986">
    <property type="entry name" value="PKD_dom_sf"/>
</dbReference>
<evidence type="ECO:0000259" key="4">
    <source>
        <dbReference type="PROSITE" id="PS50093"/>
    </source>
</evidence>
<protein>
    <recommendedName>
        <fullName evidence="7">VWFA domain-containing protein</fullName>
    </recommendedName>
</protein>
<dbReference type="EMBL" id="UOEU01000589">
    <property type="protein sequence ID" value="VAW35515.1"/>
    <property type="molecule type" value="Genomic_DNA"/>
</dbReference>
<dbReference type="InterPro" id="IPR056861">
    <property type="entry name" value="HMCN1-like_VWA"/>
</dbReference>
<evidence type="ECO:0000256" key="3">
    <source>
        <dbReference type="ARBA" id="ARBA00022729"/>
    </source>
</evidence>
<dbReference type="PROSITE" id="PS50093">
    <property type="entry name" value="PKD"/>
    <property type="match status" value="1"/>
</dbReference>
<dbReference type="CDD" id="cd00198">
    <property type="entry name" value="vWFA"/>
    <property type="match status" value="1"/>
</dbReference>
<dbReference type="InterPro" id="IPR013783">
    <property type="entry name" value="Ig-like_fold"/>
</dbReference>
<dbReference type="InterPro" id="IPR036514">
    <property type="entry name" value="SGNH_hydro_sf"/>
</dbReference>
<comment type="subcellular location">
    <subcellularLocation>
        <location evidence="1">Secreted</location>
    </subcellularLocation>
</comment>
<dbReference type="GO" id="GO:0016788">
    <property type="term" value="F:hydrolase activity, acting on ester bonds"/>
    <property type="evidence" value="ECO:0007669"/>
    <property type="project" value="InterPro"/>
</dbReference>
<name>A0A3B0UWH8_9ZZZZ</name>
<dbReference type="InterPro" id="IPR036465">
    <property type="entry name" value="vWFA_dom_sf"/>
</dbReference>
<evidence type="ECO:0000259" key="5">
    <source>
        <dbReference type="PROSITE" id="PS50234"/>
    </source>
</evidence>
<feature type="domain" description="PKD" evidence="4">
    <location>
        <begin position="519"/>
        <end position="611"/>
    </location>
</feature>
<dbReference type="CDD" id="cd00146">
    <property type="entry name" value="PKD"/>
    <property type="match status" value="1"/>
</dbReference>
<dbReference type="SUPFAM" id="SSF49299">
    <property type="entry name" value="PKD domain"/>
    <property type="match status" value="1"/>
</dbReference>
<keyword evidence="2" id="KW-0964">Secreted</keyword>
<gene>
    <name evidence="6" type="ORF">MNBD_CHLOROFLEXI01-2375</name>
</gene>
<reference evidence="6" key="1">
    <citation type="submission" date="2018-06" db="EMBL/GenBank/DDBJ databases">
        <authorList>
            <person name="Zhirakovskaya E."/>
        </authorList>
    </citation>
    <scope>NUCLEOTIDE SEQUENCE</scope>
</reference>
<dbReference type="InterPro" id="IPR052969">
    <property type="entry name" value="Thr-specific_kinase-like"/>
</dbReference>
<dbReference type="GO" id="GO:0004674">
    <property type="term" value="F:protein serine/threonine kinase activity"/>
    <property type="evidence" value="ECO:0007669"/>
    <property type="project" value="TreeGrafter"/>
</dbReference>
<dbReference type="PANTHER" id="PTHR47763">
    <property type="entry name" value="ALPHA-PROTEIN KINASE VWKA"/>
    <property type="match status" value="1"/>
</dbReference>
<dbReference type="CDD" id="cd01823">
    <property type="entry name" value="SEST_like"/>
    <property type="match status" value="1"/>
</dbReference>
<dbReference type="AlphaFoldDB" id="A0A3B0UWH8"/>
<proteinExistence type="predicted"/>
<sequence length="738" mass="79374">MHCPLLQIVHMGDSYSAGNGARSESGDRNYYGVEGCYRSPTNWGNQFADSLEDTFAVTYINRACSGGVIDNILNEVDMKDIYIKTPFESCPSEEYPDEEEWKEAPFSCSRFIKPQIDAIDSSVDLVIITLGGNDVEFDRIVVQCFVPGPRDPAGCREAVENANSKLVDVENDLIDTFGAIRAKLRPDARIVFVTYPYLVPDVDYQLVRIDPPLPIDIYEAAQEIRAVGLEGDIRQRAAVEAANNDAGEEYIVLFDGTKELFEGHLPNPFQSQPRNPDRWLHELVISTEFANVESYHYNPLGHQNLGSALSIFETFGAGGGSFGTNADIDVVFVVDTTGSMGDEIAQVQADLSTLVDQLAATTDSYRVAVVSYRDFPERTGISSDYPFNVDQSFTENTALIQAAIDSLTAQGGGDFEETVFSGIQAAIELPWRPGVTKIAIVIGDAPALSPEPISNLTATQIVANSIAVDPVQVIGVDVGNLNSNGALGEISAGTGGSIIPDTSGLTATISEILDQAANQPFAWIGTAYSGKIGQPILFDASGSYDPSGLPITLYEWDFDGDGVFDLETEEATATHVYDAAFNNFVVLRVTGAGGTALASARTVVNAEGFASQGDENSCELDENGFSIIIDEEGQFIRCTADSLPLVDQEGVTEVSGITLDEALLNLRNAVVRLSSPFRHKYLSIKNAIRRDNLESACNSLEDMSVLAIAQTGRGISAEEAAAVLEAVDVVEDILGCSE</sequence>
<dbReference type="Gene3D" id="2.60.40.10">
    <property type="entry name" value="Immunoglobulins"/>
    <property type="match status" value="1"/>
</dbReference>
<dbReference type="GO" id="GO:0005737">
    <property type="term" value="C:cytoplasm"/>
    <property type="evidence" value="ECO:0007669"/>
    <property type="project" value="TreeGrafter"/>
</dbReference>
<organism evidence="6">
    <name type="scientific">hydrothermal vent metagenome</name>
    <dbReference type="NCBI Taxonomy" id="652676"/>
    <lineage>
        <taxon>unclassified sequences</taxon>
        <taxon>metagenomes</taxon>
        <taxon>ecological metagenomes</taxon>
    </lineage>
</organism>
<dbReference type="SUPFAM" id="SSF52266">
    <property type="entry name" value="SGNH hydrolase"/>
    <property type="match status" value="1"/>
</dbReference>
<dbReference type="Pfam" id="PF25106">
    <property type="entry name" value="VWA_4"/>
    <property type="match status" value="1"/>
</dbReference>
<dbReference type="InterPro" id="IPR000601">
    <property type="entry name" value="PKD_dom"/>
</dbReference>
<dbReference type="Pfam" id="PF18911">
    <property type="entry name" value="PKD_4"/>
    <property type="match status" value="1"/>
</dbReference>
<dbReference type="SUPFAM" id="SSF53300">
    <property type="entry name" value="vWA-like"/>
    <property type="match status" value="1"/>
</dbReference>
<dbReference type="InterPro" id="IPR002035">
    <property type="entry name" value="VWF_A"/>
</dbReference>
<dbReference type="Gene3D" id="3.40.50.410">
    <property type="entry name" value="von Willebrand factor, type A domain"/>
    <property type="match status" value="1"/>
</dbReference>
<dbReference type="InterPro" id="IPR001087">
    <property type="entry name" value="GDSL"/>
</dbReference>
<accession>A0A3B0UWH8</accession>
<dbReference type="Gene3D" id="3.40.50.1110">
    <property type="entry name" value="SGNH hydrolase"/>
    <property type="match status" value="1"/>
</dbReference>
<evidence type="ECO:0000256" key="2">
    <source>
        <dbReference type="ARBA" id="ARBA00022525"/>
    </source>
</evidence>
<dbReference type="Pfam" id="PF00657">
    <property type="entry name" value="Lipase_GDSL"/>
    <property type="match status" value="1"/>
</dbReference>
<dbReference type="InterPro" id="IPR037460">
    <property type="entry name" value="SEST-like"/>
</dbReference>
<evidence type="ECO:0000256" key="1">
    <source>
        <dbReference type="ARBA" id="ARBA00004613"/>
    </source>
</evidence>
<dbReference type="PANTHER" id="PTHR47763:SF1">
    <property type="entry name" value="DUF659 DOMAIN-CONTAINING PROTEIN"/>
    <property type="match status" value="1"/>
</dbReference>